<proteinExistence type="predicted"/>
<protein>
    <submittedName>
        <fullName evidence="1">Uncharacterized protein</fullName>
    </submittedName>
</protein>
<accession>A0ABD0M000</accession>
<sequence length="97" mass="11034">MLNVTTGRDMLMVLPGRDMFMLLSGIRDNIQSCARPQIHGFVSGDADILGEGKAKEGGKRRGFVRKERGDAHTPYDSSILSTVSRRRHKLEWRKYEK</sequence>
<dbReference type="Proteomes" id="UP001519460">
    <property type="component" value="Unassembled WGS sequence"/>
</dbReference>
<dbReference type="AlphaFoldDB" id="A0ABD0M000"/>
<name>A0ABD0M000_9CAEN</name>
<organism evidence="1 2">
    <name type="scientific">Batillaria attramentaria</name>
    <dbReference type="NCBI Taxonomy" id="370345"/>
    <lineage>
        <taxon>Eukaryota</taxon>
        <taxon>Metazoa</taxon>
        <taxon>Spiralia</taxon>
        <taxon>Lophotrochozoa</taxon>
        <taxon>Mollusca</taxon>
        <taxon>Gastropoda</taxon>
        <taxon>Caenogastropoda</taxon>
        <taxon>Sorbeoconcha</taxon>
        <taxon>Cerithioidea</taxon>
        <taxon>Batillariidae</taxon>
        <taxon>Batillaria</taxon>
    </lineage>
</organism>
<feature type="non-terminal residue" evidence="1">
    <location>
        <position position="97"/>
    </location>
</feature>
<evidence type="ECO:0000313" key="1">
    <source>
        <dbReference type="EMBL" id="KAK7504567.1"/>
    </source>
</evidence>
<evidence type="ECO:0000313" key="2">
    <source>
        <dbReference type="Proteomes" id="UP001519460"/>
    </source>
</evidence>
<comment type="caution">
    <text evidence="1">The sequence shown here is derived from an EMBL/GenBank/DDBJ whole genome shotgun (WGS) entry which is preliminary data.</text>
</comment>
<reference evidence="1 2" key="1">
    <citation type="journal article" date="2023" name="Sci. Data">
        <title>Genome assembly of the Korean intertidal mud-creeper Batillaria attramentaria.</title>
        <authorList>
            <person name="Patra A.K."/>
            <person name="Ho P.T."/>
            <person name="Jun S."/>
            <person name="Lee S.J."/>
            <person name="Kim Y."/>
            <person name="Won Y.J."/>
        </authorList>
    </citation>
    <scope>NUCLEOTIDE SEQUENCE [LARGE SCALE GENOMIC DNA]</scope>
    <source>
        <strain evidence="1">Wonlab-2016</strain>
    </source>
</reference>
<dbReference type="EMBL" id="JACVVK020000014">
    <property type="protein sequence ID" value="KAK7504567.1"/>
    <property type="molecule type" value="Genomic_DNA"/>
</dbReference>
<keyword evidence="2" id="KW-1185">Reference proteome</keyword>
<gene>
    <name evidence="1" type="ORF">BaRGS_00004053</name>
</gene>